<feature type="transmembrane region" description="Helical" evidence="1">
    <location>
        <begin position="34"/>
        <end position="54"/>
    </location>
</feature>
<gene>
    <name evidence="2" type="ORF">CSX00_04920</name>
</gene>
<evidence type="ECO:0000256" key="1">
    <source>
        <dbReference type="SAM" id="Phobius"/>
    </source>
</evidence>
<organism evidence="2 3">
    <name type="scientific">Pseudobutyrivibrio ruminis</name>
    <dbReference type="NCBI Taxonomy" id="46206"/>
    <lineage>
        <taxon>Bacteria</taxon>
        <taxon>Bacillati</taxon>
        <taxon>Bacillota</taxon>
        <taxon>Clostridia</taxon>
        <taxon>Lachnospirales</taxon>
        <taxon>Lachnospiraceae</taxon>
        <taxon>Pseudobutyrivibrio</taxon>
    </lineage>
</organism>
<sequence length="64" mass="7675">MNFLDKSDFKRSKILYASLLFLLLLLPFRDNAIVKYSLLVDIICLFLNAVYIIFKWIKYLKNNK</sequence>
<reference evidence="2" key="1">
    <citation type="submission" date="2017-10" db="EMBL/GenBank/DDBJ databases">
        <title>Resolving the taxonomy of Roseburia spp., Eubacterium rectale and Agathobacter spp. through phylogenomic analysis.</title>
        <authorList>
            <person name="Sheridan P.O."/>
            <person name="Walker A.W."/>
            <person name="Duncan S.H."/>
            <person name="Scott K.P."/>
            <person name="Toole P.W.O."/>
            <person name="Luis P."/>
            <person name="Flint H.J."/>
        </authorList>
    </citation>
    <scope>NUCLEOTIDE SEQUENCE [LARGE SCALE GENOMIC DNA]</scope>
    <source>
        <strain evidence="2">JK10</strain>
    </source>
</reference>
<evidence type="ECO:0000313" key="3">
    <source>
        <dbReference type="Proteomes" id="UP000224317"/>
    </source>
</evidence>
<name>A0A2G3ECC3_9FIRM</name>
<accession>A0A2G3ECC3</accession>
<keyword evidence="1" id="KW-0812">Transmembrane</keyword>
<proteinExistence type="predicted"/>
<protein>
    <submittedName>
        <fullName evidence="2">Uncharacterized protein</fullName>
    </submittedName>
</protein>
<keyword evidence="1" id="KW-1133">Transmembrane helix</keyword>
<dbReference type="EMBL" id="PDYH01000014">
    <property type="protein sequence ID" value="PHU40711.1"/>
    <property type="molecule type" value="Genomic_DNA"/>
</dbReference>
<keyword evidence="1" id="KW-0472">Membrane</keyword>
<evidence type="ECO:0000313" key="2">
    <source>
        <dbReference type="EMBL" id="PHU40711.1"/>
    </source>
</evidence>
<dbReference type="Proteomes" id="UP000224317">
    <property type="component" value="Unassembled WGS sequence"/>
</dbReference>
<dbReference type="AlphaFoldDB" id="A0A2G3ECC3"/>
<comment type="caution">
    <text evidence="2">The sequence shown here is derived from an EMBL/GenBank/DDBJ whole genome shotgun (WGS) entry which is preliminary data.</text>
</comment>
<keyword evidence="3" id="KW-1185">Reference proteome</keyword>